<evidence type="ECO:0000256" key="2">
    <source>
        <dbReference type="SAM" id="MobiDB-lite"/>
    </source>
</evidence>
<dbReference type="GO" id="GO:1990351">
    <property type="term" value="C:transporter complex"/>
    <property type="evidence" value="ECO:0007669"/>
    <property type="project" value="TreeGrafter"/>
</dbReference>
<dbReference type="Proteomes" id="UP000255515">
    <property type="component" value="Unassembled WGS sequence"/>
</dbReference>
<feature type="compositionally biased region" description="Basic and acidic residues" evidence="2">
    <location>
        <begin position="559"/>
        <end position="573"/>
    </location>
</feature>
<name>A0A380ZTD0_9FLAO</name>
<reference evidence="4 5" key="1">
    <citation type="submission" date="2018-06" db="EMBL/GenBank/DDBJ databases">
        <authorList>
            <consortium name="Pathogen Informatics"/>
            <person name="Doyle S."/>
        </authorList>
    </citation>
    <scope>NUCLEOTIDE SEQUENCE [LARGE SCALE GENOMIC DNA]</scope>
    <source>
        <strain evidence="4 5">NCTC11661</strain>
    </source>
</reference>
<keyword evidence="1" id="KW-0998">Cell outer membrane</keyword>
<evidence type="ECO:0000313" key="4">
    <source>
        <dbReference type="EMBL" id="SUV52602.1"/>
    </source>
</evidence>
<evidence type="ECO:0000259" key="3">
    <source>
        <dbReference type="Pfam" id="PF13100"/>
    </source>
</evidence>
<dbReference type="RefSeq" id="WP_002688345.1">
    <property type="nucleotide sequence ID" value="NZ_UFTJ01000003.1"/>
</dbReference>
<dbReference type="PANTHER" id="PTHR30189">
    <property type="entry name" value="LPS-ASSEMBLY PROTEIN"/>
    <property type="match status" value="1"/>
</dbReference>
<organism evidence="4 5">
    <name type="scientific">Bergeyella zoohelcum</name>
    <dbReference type="NCBI Taxonomy" id="1015"/>
    <lineage>
        <taxon>Bacteria</taxon>
        <taxon>Pseudomonadati</taxon>
        <taxon>Bacteroidota</taxon>
        <taxon>Flavobacteriia</taxon>
        <taxon>Flavobacteriales</taxon>
        <taxon>Weeksellaceae</taxon>
        <taxon>Bergeyella</taxon>
    </lineage>
</organism>
<gene>
    <name evidence="4" type="ORF">NCTC11661_01742</name>
</gene>
<proteinExistence type="predicted"/>
<dbReference type="InterPro" id="IPR005653">
    <property type="entry name" value="OstA-like_N"/>
</dbReference>
<evidence type="ECO:0000256" key="1">
    <source>
        <dbReference type="ARBA" id="ARBA00023237"/>
    </source>
</evidence>
<protein>
    <submittedName>
        <fullName evidence="4">Organic solvent tolerance protein OstA</fullName>
    </submittedName>
</protein>
<dbReference type="AlphaFoldDB" id="A0A380ZTD0"/>
<evidence type="ECO:0000313" key="5">
    <source>
        <dbReference type="Proteomes" id="UP000255515"/>
    </source>
</evidence>
<sequence>MNRYFIFFFFISFHIWGQISTQPRLSSSKDPFFSSTSKTQKEEAPKVKLVHANSVKKDTNFDGNPYFEGDVVFEHQGSRLSADKVIWYQEQNFVKAIGNVKLLNADGSVITSQEMEYDGETEKGLARKNVVLTDPTQTIRTETLYYDRLANKAYFNTGGTITNGQSIIYTKIGTYHISTRTISLDGNTKIENKDYILEGGQIFQNQITNIAEFSGPTTIINRKNPQNRVYTEKGTYHQNSKEVHLLKNSIIFYNGKTLRGNTMYYNQSTHYGNAKGEVILNDPKENRFIKGGYGEIYELKDSAMVTQKPYAVKILEKDSIYFSAEKIIAFQKIDSVQVKKSYLRAYRQSRFFKSNIQARADSLAFDETDGVLHLFGKPIAWSGAKQVSGDKIEGYFNTEKEQIDSLKIIDNAFAISKVDSISNDDEFNQVKGKFMTVYYEGNEVKLAKVIGNGQSIAFVDDEKRKSNNTIDKVRIGVTLSTCGIIEALFEERKMQILSCNIGAQTETYPMSKIDNEKRFLQGFNWNTRDRLQKWQDIFEDSPNYPEEQYQSNNPWLENAQREQEQLKAQEEAKKPKRQRKE</sequence>
<keyword evidence="1" id="KW-0472">Membrane</keyword>
<dbReference type="GO" id="GO:0009279">
    <property type="term" value="C:cell outer membrane"/>
    <property type="evidence" value="ECO:0007669"/>
    <property type="project" value="TreeGrafter"/>
</dbReference>
<feature type="region of interest" description="Disordered" evidence="2">
    <location>
        <begin position="542"/>
        <end position="581"/>
    </location>
</feature>
<dbReference type="Pfam" id="PF13100">
    <property type="entry name" value="OstA_2"/>
    <property type="match status" value="1"/>
</dbReference>
<dbReference type="PANTHER" id="PTHR30189:SF1">
    <property type="entry name" value="LPS-ASSEMBLY PROTEIN LPTD"/>
    <property type="match status" value="1"/>
</dbReference>
<feature type="domain" description="Organic solvent tolerance-like N-terminal" evidence="3">
    <location>
        <begin position="46"/>
        <end position="198"/>
    </location>
</feature>
<dbReference type="EMBL" id="UFTJ01000003">
    <property type="protein sequence ID" value="SUV52602.1"/>
    <property type="molecule type" value="Genomic_DNA"/>
</dbReference>
<accession>A0A380ZTD0</accession>
<dbReference type="Gene3D" id="2.60.450.10">
    <property type="entry name" value="Lipopolysaccharide (LPS) transport protein A like domain"/>
    <property type="match status" value="2"/>
</dbReference>
<dbReference type="InterPro" id="IPR050218">
    <property type="entry name" value="LptD"/>
</dbReference>